<dbReference type="AlphaFoldDB" id="A0A074LEP9"/>
<accession>A0A074LEP9</accession>
<dbReference type="Proteomes" id="UP000027821">
    <property type="component" value="Unassembled WGS sequence"/>
</dbReference>
<dbReference type="EMBL" id="JMIH01000025">
    <property type="protein sequence ID" value="KEO72267.1"/>
    <property type="molecule type" value="Genomic_DNA"/>
</dbReference>
<proteinExistence type="predicted"/>
<evidence type="ECO:0000313" key="2">
    <source>
        <dbReference type="EMBL" id="KEO72267.1"/>
    </source>
</evidence>
<dbReference type="RefSeq" id="WP_035077876.1">
    <property type="nucleotide sequence ID" value="NZ_JMIH01000025.1"/>
</dbReference>
<organism evidence="2 3">
    <name type="scientific">Anditalea andensis</name>
    <dbReference type="NCBI Taxonomy" id="1048983"/>
    <lineage>
        <taxon>Bacteria</taxon>
        <taxon>Pseudomonadati</taxon>
        <taxon>Bacteroidota</taxon>
        <taxon>Cytophagia</taxon>
        <taxon>Cytophagales</taxon>
        <taxon>Cytophagaceae</taxon>
        <taxon>Anditalea</taxon>
    </lineage>
</organism>
<comment type="caution">
    <text evidence="2">The sequence shown here is derived from an EMBL/GenBank/DDBJ whole genome shotgun (WGS) entry which is preliminary data.</text>
</comment>
<keyword evidence="3" id="KW-1185">Reference proteome</keyword>
<name>A0A074LEP9_9BACT</name>
<protein>
    <recommendedName>
        <fullName evidence="1">RiboL-PSP-HEPN domain-containing protein</fullName>
    </recommendedName>
</protein>
<dbReference type="OrthoDB" id="9153272at2"/>
<evidence type="ECO:0000259" key="1">
    <source>
        <dbReference type="Pfam" id="PF18735"/>
    </source>
</evidence>
<feature type="domain" description="RiboL-PSP-HEPN" evidence="1">
    <location>
        <begin position="18"/>
        <end position="212"/>
    </location>
</feature>
<evidence type="ECO:0000313" key="3">
    <source>
        <dbReference type="Proteomes" id="UP000027821"/>
    </source>
</evidence>
<sequence length="228" mass="26235">MPYSIVRSEVLARFLEVNQLLNAIKNLEDSVTPPAMPPLEYKLLKGFFYVHIYACIEFSMHKLIVNTLTLIKAKNIRYVDFENSFYTVAASSSIQSLRDCSSKVIFDKSADLFITIDKIEVSNFDETLLSKYLQNIWGKSFNQVTKTIGASSFPITGQESAIFDEIVDNRNKVAHGRDNVENVGSGPTYLDLKNKYDKIFEVISRYIDHFNNYYSAKEFIKPMERLNY</sequence>
<dbReference type="Pfam" id="PF18735">
    <property type="entry name" value="HEPN_RiboL-PSP"/>
    <property type="match status" value="1"/>
</dbReference>
<gene>
    <name evidence="2" type="ORF">EL17_18650</name>
</gene>
<reference evidence="2 3" key="1">
    <citation type="submission" date="2014-04" db="EMBL/GenBank/DDBJ databases">
        <title>Characterization and application of a salt tolerant electro-active bacterium.</title>
        <authorList>
            <person name="Yang L."/>
            <person name="Wei S."/>
            <person name="Tay Q.X.M."/>
        </authorList>
    </citation>
    <scope>NUCLEOTIDE SEQUENCE [LARGE SCALE GENOMIC DNA]</scope>
    <source>
        <strain evidence="2 3">LY1</strain>
    </source>
</reference>
<dbReference type="eggNOG" id="ENOG50333GF">
    <property type="taxonomic scope" value="Bacteria"/>
</dbReference>
<dbReference type="InterPro" id="IPR041519">
    <property type="entry name" value="HEPN_RiboL-PSP"/>
</dbReference>